<dbReference type="AlphaFoldDB" id="A0AAV1APV1"/>
<dbReference type="Proteomes" id="UP001157006">
    <property type="component" value="Chromosome 4"/>
</dbReference>
<sequence>MVTGTTSPLALKTNLRTPRITGESLHIDFYNLCYLHPIGPEEILGPANHITRSPIWFIEKDEKKDNTRPVAPVNYVAMSKEDAAPMLKYWSTQVFTIFCDPQLTIMYQFIFIWEVVLSNGLVM</sequence>
<accession>A0AAV1APV1</accession>
<evidence type="ECO:0000313" key="2">
    <source>
        <dbReference type="Proteomes" id="UP001157006"/>
    </source>
</evidence>
<evidence type="ECO:0000313" key="1">
    <source>
        <dbReference type="EMBL" id="CAI8611383.1"/>
    </source>
</evidence>
<organism evidence="1 2">
    <name type="scientific">Vicia faba</name>
    <name type="common">Broad bean</name>
    <name type="synonym">Faba vulgaris</name>
    <dbReference type="NCBI Taxonomy" id="3906"/>
    <lineage>
        <taxon>Eukaryota</taxon>
        <taxon>Viridiplantae</taxon>
        <taxon>Streptophyta</taxon>
        <taxon>Embryophyta</taxon>
        <taxon>Tracheophyta</taxon>
        <taxon>Spermatophyta</taxon>
        <taxon>Magnoliopsida</taxon>
        <taxon>eudicotyledons</taxon>
        <taxon>Gunneridae</taxon>
        <taxon>Pentapetalae</taxon>
        <taxon>rosids</taxon>
        <taxon>fabids</taxon>
        <taxon>Fabales</taxon>
        <taxon>Fabaceae</taxon>
        <taxon>Papilionoideae</taxon>
        <taxon>50 kb inversion clade</taxon>
        <taxon>NPAAA clade</taxon>
        <taxon>Hologalegina</taxon>
        <taxon>IRL clade</taxon>
        <taxon>Fabeae</taxon>
        <taxon>Vicia</taxon>
    </lineage>
</organism>
<keyword evidence="2" id="KW-1185">Reference proteome</keyword>
<gene>
    <name evidence="1" type="ORF">VFH_IV226640</name>
</gene>
<dbReference type="EMBL" id="OX451739">
    <property type="protein sequence ID" value="CAI8611383.1"/>
    <property type="molecule type" value="Genomic_DNA"/>
</dbReference>
<reference evidence="1 2" key="1">
    <citation type="submission" date="2023-01" db="EMBL/GenBank/DDBJ databases">
        <authorList>
            <person name="Kreplak J."/>
        </authorList>
    </citation>
    <scope>NUCLEOTIDE SEQUENCE [LARGE SCALE GENOMIC DNA]</scope>
</reference>
<name>A0AAV1APV1_VICFA</name>
<proteinExistence type="predicted"/>
<protein>
    <submittedName>
        <fullName evidence="1">Uncharacterized protein</fullName>
    </submittedName>
</protein>